<dbReference type="InterPro" id="IPR020094">
    <property type="entry name" value="TruA/RsuA/RluB/E/F_N"/>
</dbReference>
<dbReference type="SMART" id="SM00363">
    <property type="entry name" value="S4"/>
    <property type="match status" value="1"/>
</dbReference>
<evidence type="ECO:0000256" key="7">
    <source>
        <dbReference type="SAM" id="MobiDB-lite"/>
    </source>
</evidence>
<dbReference type="Gene3D" id="3.30.70.580">
    <property type="entry name" value="Pseudouridine synthase I, catalytic domain, N-terminal subdomain"/>
    <property type="match status" value="1"/>
</dbReference>
<dbReference type="PANTHER" id="PTHR47683:SF3">
    <property type="entry name" value="RIBOSOMAL LARGE SUBUNIT PSEUDOURIDINE SYNTHASE B"/>
    <property type="match status" value="1"/>
</dbReference>
<accession>A0A2T8HWG7</accession>
<dbReference type="Proteomes" id="UP000245911">
    <property type="component" value="Unassembled WGS sequence"/>
</dbReference>
<dbReference type="InterPro" id="IPR020103">
    <property type="entry name" value="PsdUridine_synth_cat_dom_sf"/>
</dbReference>
<protein>
    <recommendedName>
        <fullName evidence="6">Pseudouridine synthase</fullName>
        <ecNumber evidence="6">5.4.99.-</ecNumber>
    </recommendedName>
</protein>
<evidence type="ECO:0000313" key="9">
    <source>
        <dbReference type="EMBL" id="PVH29744.1"/>
    </source>
</evidence>
<dbReference type="EC" id="5.4.99.-" evidence="6"/>
<dbReference type="GO" id="GO:0003723">
    <property type="term" value="F:RNA binding"/>
    <property type="evidence" value="ECO:0007669"/>
    <property type="project" value="UniProtKB-KW"/>
</dbReference>
<comment type="similarity">
    <text evidence="2 6">Belongs to the pseudouridine synthase RsuA family.</text>
</comment>
<dbReference type="InterPro" id="IPR036986">
    <property type="entry name" value="S4_RNA-bd_sf"/>
</dbReference>
<dbReference type="Pfam" id="PF01479">
    <property type="entry name" value="S4"/>
    <property type="match status" value="1"/>
</dbReference>
<dbReference type="EMBL" id="QDKM01000002">
    <property type="protein sequence ID" value="PVH29744.1"/>
    <property type="molecule type" value="Genomic_DNA"/>
</dbReference>
<dbReference type="PANTHER" id="PTHR47683">
    <property type="entry name" value="PSEUDOURIDINE SYNTHASE FAMILY PROTEIN-RELATED"/>
    <property type="match status" value="1"/>
</dbReference>
<reference evidence="9 10" key="1">
    <citation type="submission" date="2018-04" db="EMBL/GenBank/DDBJ databases">
        <title>Pararhodobacter oceanense sp. nov., isolated from marine intertidal sediment.</title>
        <authorList>
            <person name="Wang X.-L."/>
            <person name="Du Z.-J."/>
        </authorList>
    </citation>
    <scope>NUCLEOTIDE SEQUENCE [LARGE SCALE GENOMIC DNA]</scope>
    <source>
        <strain evidence="9 10">AM505</strain>
    </source>
</reference>
<dbReference type="SUPFAM" id="SSF55174">
    <property type="entry name" value="Alpha-L RNA-binding motif"/>
    <property type="match status" value="1"/>
</dbReference>
<dbReference type="InterPro" id="IPR002942">
    <property type="entry name" value="S4_RNA-bd"/>
</dbReference>
<evidence type="ECO:0000256" key="5">
    <source>
        <dbReference type="PROSITE-ProRule" id="PRU00182"/>
    </source>
</evidence>
<dbReference type="Pfam" id="PF00849">
    <property type="entry name" value="PseudoU_synth_2"/>
    <property type="match status" value="1"/>
</dbReference>
<dbReference type="OrthoDB" id="9807213at2"/>
<dbReference type="NCBIfam" id="TIGR00093">
    <property type="entry name" value="pseudouridine synthase"/>
    <property type="match status" value="1"/>
</dbReference>
<dbReference type="PROSITE" id="PS01149">
    <property type="entry name" value="PSI_RSU"/>
    <property type="match status" value="1"/>
</dbReference>
<dbReference type="GO" id="GO:0000455">
    <property type="term" value="P:enzyme-directed rRNA pseudouridine synthesis"/>
    <property type="evidence" value="ECO:0007669"/>
    <property type="project" value="UniProtKB-ARBA"/>
</dbReference>
<evidence type="ECO:0000256" key="6">
    <source>
        <dbReference type="RuleBase" id="RU003887"/>
    </source>
</evidence>
<dbReference type="InterPro" id="IPR018496">
    <property type="entry name" value="PsdUridine_synth_RsuA/RluB_CS"/>
</dbReference>
<dbReference type="AlphaFoldDB" id="A0A2T8HWG7"/>
<evidence type="ECO:0000256" key="3">
    <source>
        <dbReference type="ARBA" id="ARBA00022884"/>
    </source>
</evidence>
<evidence type="ECO:0000256" key="1">
    <source>
        <dbReference type="ARBA" id="ARBA00000073"/>
    </source>
</evidence>
<evidence type="ECO:0000256" key="4">
    <source>
        <dbReference type="ARBA" id="ARBA00023235"/>
    </source>
</evidence>
<dbReference type="FunFam" id="3.10.290.10:FF:000003">
    <property type="entry name" value="Pseudouridine synthase"/>
    <property type="match status" value="1"/>
</dbReference>
<feature type="domain" description="RNA-binding S4" evidence="8">
    <location>
        <begin position="44"/>
        <end position="111"/>
    </location>
</feature>
<dbReference type="InterPro" id="IPR042092">
    <property type="entry name" value="PsdUridine_s_RsuA/RluB/E/F_cat"/>
</dbReference>
<dbReference type="Gene3D" id="3.10.290.10">
    <property type="entry name" value="RNA-binding S4 domain"/>
    <property type="match status" value="1"/>
</dbReference>
<dbReference type="InterPro" id="IPR006145">
    <property type="entry name" value="PsdUridine_synth_RsuA/RluA"/>
</dbReference>
<evidence type="ECO:0000313" key="10">
    <source>
        <dbReference type="Proteomes" id="UP000245911"/>
    </source>
</evidence>
<sequence>MSKSPVNPPRDSHGKAPQKRGAKPLARAGAAAAAAPEGAVKSGDRIAKVLARVGVSSRRGAEAMIEEGRVSVNGVVIDSPALNVTARDKIAVDGAPIGKPEPVRVWLYNKPLGLVTSERDEKGRTTVFETLPEDLPRVMSVGRLDLNSEGLLLLTNDGDLKRRLELPSTGWLRKYRARVNGTPTEAMLEPLRRGINIDGEQFQPMMVTIDKQQGANAWLSVGIREGRNREVRRAMDHVGLAVNRLIRVAYGPFQLGNLRAGEVEELRPRSLRDQLGLAADEVAEGRAGPAVQSRLPETRGKTDARGKPEARGKTGPKAAGQPARKPVGKPMGKPMGKRAGGPMDESAPAAGRKSWGSKSHGGATGGKPSSRGKAGGAPAGKAAAPKSWGTKSARSTQTTPRKPPTGR</sequence>
<evidence type="ECO:0000259" key="8">
    <source>
        <dbReference type="SMART" id="SM00363"/>
    </source>
</evidence>
<feature type="compositionally biased region" description="Low complexity" evidence="7">
    <location>
        <begin position="23"/>
        <end position="37"/>
    </location>
</feature>
<name>A0A2T8HWG7_9RHOB</name>
<dbReference type="GO" id="GO:0120159">
    <property type="term" value="F:rRNA pseudouridine synthase activity"/>
    <property type="evidence" value="ECO:0007669"/>
    <property type="project" value="UniProtKB-ARBA"/>
</dbReference>
<comment type="caution">
    <text evidence="9">The sequence shown here is derived from an EMBL/GenBank/DDBJ whole genome shotgun (WGS) entry which is preliminary data.</text>
</comment>
<dbReference type="InterPro" id="IPR050343">
    <property type="entry name" value="RsuA_PseudoU_synthase"/>
</dbReference>
<comment type="catalytic activity">
    <reaction evidence="1">
        <text>a uridine in RNA = a pseudouridine in RNA</text>
        <dbReference type="Rhea" id="RHEA:48348"/>
        <dbReference type="Rhea" id="RHEA-COMP:12068"/>
        <dbReference type="Rhea" id="RHEA-COMP:12069"/>
        <dbReference type="ChEBI" id="CHEBI:65314"/>
        <dbReference type="ChEBI" id="CHEBI:65315"/>
    </reaction>
</comment>
<keyword evidence="4 6" id="KW-0413">Isomerase</keyword>
<dbReference type="Gene3D" id="3.30.70.1560">
    <property type="entry name" value="Alpha-L RNA-binding motif"/>
    <property type="match status" value="1"/>
</dbReference>
<keyword evidence="10" id="KW-1185">Reference proteome</keyword>
<dbReference type="PROSITE" id="PS50889">
    <property type="entry name" value="S4"/>
    <property type="match status" value="1"/>
</dbReference>
<organism evidence="9 10">
    <name type="scientific">Pararhodobacter oceanensis</name>
    <dbReference type="NCBI Taxonomy" id="2172121"/>
    <lineage>
        <taxon>Bacteria</taxon>
        <taxon>Pseudomonadati</taxon>
        <taxon>Pseudomonadota</taxon>
        <taxon>Alphaproteobacteria</taxon>
        <taxon>Rhodobacterales</taxon>
        <taxon>Paracoccaceae</taxon>
        <taxon>Pararhodobacter</taxon>
    </lineage>
</organism>
<dbReference type="SUPFAM" id="SSF55120">
    <property type="entry name" value="Pseudouridine synthase"/>
    <property type="match status" value="1"/>
</dbReference>
<dbReference type="RefSeq" id="WP_116557633.1">
    <property type="nucleotide sequence ID" value="NZ_QDKM01000002.1"/>
</dbReference>
<feature type="region of interest" description="Disordered" evidence="7">
    <location>
        <begin position="1"/>
        <end position="37"/>
    </location>
</feature>
<dbReference type="CDD" id="cd00165">
    <property type="entry name" value="S4"/>
    <property type="match status" value="1"/>
</dbReference>
<keyword evidence="3 5" id="KW-0694">RNA-binding</keyword>
<feature type="region of interest" description="Disordered" evidence="7">
    <location>
        <begin position="280"/>
        <end position="407"/>
    </location>
</feature>
<gene>
    <name evidence="9" type="ORF">DDE20_06455</name>
</gene>
<proteinExistence type="inferred from homology"/>
<dbReference type="InterPro" id="IPR000748">
    <property type="entry name" value="PsdUridine_synth_RsuA/RluB/E/F"/>
</dbReference>
<evidence type="ECO:0000256" key="2">
    <source>
        <dbReference type="ARBA" id="ARBA00008348"/>
    </source>
</evidence>
<feature type="compositionally biased region" description="Polar residues" evidence="7">
    <location>
        <begin position="389"/>
        <end position="400"/>
    </location>
</feature>
<feature type="compositionally biased region" description="Basic and acidic residues" evidence="7">
    <location>
        <begin position="296"/>
        <end position="312"/>
    </location>
</feature>